<dbReference type="Pfam" id="PF00528">
    <property type="entry name" value="BPD_transp_1"/>
    <property type="match status" value="1"/>
</dbReference>
<reference evidence="9 10" key="1">
    <citation type="journal article" date="2019" name="Int. J. Syst. Evol. Microbiol.">
        <title>The Global Catalogue of Microorganisms (GCM) 10K type strain sequencing project: providing services to taxonomists for standard genome sequencing and annotation.</title>
        <authorList>
            <consortium name="The Broad Institute Genomics Platform"/>
            <consortium name="The Broad Institute Genome Sequencing Center for Infectious Disease"/>
            <person name="Wu L."/>
            <person name="Ma J."/>
        </authorList>
    </citation>
    <scope>NUCLEOTIDE SEQUENCE [LARGE SCALE GENOMIC DNA]</scope>
    <source>
        <strain evidence="9 10">JCM 12662</strain>
    </source>
</reference>
<dbReference type="InterPro" id="IPR035906">
    <property type="entry name" value="MetI-like_sf"/>
</dbReference>
<comment type="similarity">
    <text evidence="7">Belongs to the binding-protein-dependent transport system permease family.</text>
</comment>
<evidence type="ECO:0000256" key="4">
    <source>
        <dbReference type="ARBA" id="ARBA00022692"/>
    </source>
</evidence>
<evidence type="ECO:0000256" key="6">
    <source>
        <dbReference type="ARBA" id="ARBA00023136"/>
    </source>
</evidence>
<dbReference type="Proteomes" id="UP001501166">
    <property type="component" value="Unassembled WGS sequence"/>
</dbReference>
<dbReference type="RefSeq" id="WP_343753415.1">
    <property type="nucleotide sequence ID" value="NZ_BAAACW010000021.1"/>
</dbReference>
<feature type="domain" description="ABC transmembrane type-1" evidence="8">
    <location>
        <begin position="77"/>
        <end position="293"/>
    </location>
</feature>
<feature type="transmembrane region" description="Helical" evidence="7">
    <location>
        <begin position="76"/>
        <end position="102"/>
    </location>
</feature>
<dbReference type="InterPro" id="IPR050809">
    <property type="entry name" value="UgpAE/MalFG_permease"/>
</dbReference>
<comment type="subcellular location">
    <subcellularLocation>
        <location evidence="1 7">Cell membrane</location>
        <topology evidence="1 7">Multi-pass membrane protein</topology>
    </subcellularLocation>
</comment>
<evidence type="ECO:0000256" key="5">
    <source>
        <dbReference type="ARBA" id="ARBA00022989"/>
    </source>
</evidence>
<evidence type="ECO:0000256" key="2">
    <source>
        <dbReference type="ARBA" id="ARBA00022448"/>
    </source>
</evidence>
<feature type="transmembrane region" description="Helical" evidence="7">
    <location>
        <begin position="114"/>
        <end position="131"/>
    </location>
</feature>
<dbReference type="SUPFAM" id="SSF161098">
    <property type="entry name" value="MetI-like"/>
    <property type="match status" value="1"/>
</dbReference>
<evidence type="ECO:0000313" key="10">
    <source>
        <dbReference type="Proteomes" id="UP001501166"/>
    </source>
</evidence>
<keyword evidence="10" id="KW-1185">Reference proteome</keyword>
<protein>
    <submittedName>
        <fullName evidence="9">Sugar ABC transporter permease</fullName>
    </submittedName>
</protein>
<organism evidence="9 10">
    <name type="scientific">Alkalibacterium iburiense</name>
    <dbReference type="NCBI Taxonomy" id="290589"/>
    <lineage>
        <taxon>Bacteria</taxon>
        <taxon>Bacillati</taxon>
        <taxon>Bacillota</taxon>
        <taxon>Bacilli</taxon>
        <taxon>Lactobacillales</taxon>
        <taxon>Carnobacteriaceae</taxon>
        <taxon>Alkalibacterium</taxon>
    </lineage>
</organism>
<feature type="transmembrane region" description="Helical" evidence="7">
    <location>
        <begin position="225"/>
        <end position="247"/>
    </location>
</feature>
<dbReference type="InterPro" id="IPR000515">
    <property type="entry name" value="MetI-like"/>
</dbReference>
<comment type="caution">
    <text evidence="9">The sequence shown here is derived from an EMBL/GenBank/DDBJ whole genome shotgun (WGS) entry which is preliminary data.</text>
</comment>
<name>A0ABN0X342_9LACT</name>
<dbReference type="PROSITE" id="PS50928">
    <property type="entry name" value="ABC_TM1"/>
    <property type="match status" value="1"/>
</dbReference>
<evidence type="ECO:0000313" key="9">
    <source>
        <dbReference type="EMBL" id="GAA0353865.1"/>
    </source>
</evidence>
<keyword evidence="5 7" id="KW-1133">Transmembrane helix</keyword>
<evidence type="ECO:0000256" key="3">
    <source>
        <dbReference type="ARBA" id="ARBA00022475"/>
    </source>
</evidence>
<keyword evidence="4 7" id="KW-0812">Transmembrane</keyword>
<keyword evidence="2 7" id="KW-0813">Transport</keyword>
<keyword evidence="6 7" id="KW-0472">Membrane</keyword>
<keyword evidence="3" id="KW-1003">Cell membrane</keyword>
<proteinExistence type="inferred from homology"/>
<evidence type="ECO:0000256" key="1">
    <source>
        <dbReference type="ARBA" id="ARBA00004651"/>
    </source>
</evidence>
<dbReference type="EMBL" id="BAAACW010000021">
    <property type="protein sequence ID" value="GAA0353865.1"/>
    <property type="molecule type" value="Genomic_DNA"/>
</dbReference>
<gene>
    <name evidence="9" type="ORF">GCM10008932_03640</name>
</gene>
<evidence type="ECO:0000259" key="8">
    <source>
        <dbReference type="PROSITE" id="PS50928"/>
    </source>
</evidence>
<feature type="transmembrane region" description="Helical" evidence="7">
    <location>
        <begin position="12"/>
        <end position="31"/>
    </location>
</feature>
<accession>A0ABN0X342</accession>
<sequence length="302" mass="33389">MKKKLSLKNKRALTGLVFISPWLFGFLYFYLRGILQTIEFSLSDVSALETGGFTTNFIGLDNFRFAFFQDPEFNQIIVNTVVDILVDVPLIIFFSLFMAMLLNGKFRGRTVMRAIFFLPVIMNAGAINSALEFAQQNIVGGVSPVSSEVAAAATEGLNLNTIMMTFTDIGFPVAILEYITGAVSRIYLIVRSSGVQIVIFIAALQSIPHALYEVAEIEGATAYETFWKITFPMVSPLILTNIVYTIVDSFVQSEVVEKTQTVAFTNYNYGAGSAMSLVSTILVCIILGISGYIISKKTFYYN</sequence>
<feature type="transmembrane region" description="Helical" evidence="7">
    <location>
        <begin position="186"/>
        <end position="204"/>
    </location>
</feature>
<dbReference type="Gene3D" id="1.10.3720.10">
    <property type="entry name" value="MetI-like"/>
    <property type="match status" value="1"/>
</dbReference>
<evidence type="ECO:0000256" key="7">
    <source>
        <dbReference type="RuleBase" id="RU363032"/>
    </source>
</evidence>
<dbReference type="PANTHER" id="PTHR43227:SF3">
    <property type="entry name" value="BINDING-PROTEIN-DEPENDENT TRANSPORT SYSTEMS INNER MEMBRANE COMPONENT"/>
    <property type="match status" value="1"/>
</dbReference>
<dbReference type="CDD" id="cd06261">
    <property type="entry name" value="TM_PBP2"/>
    <property type="match status" value="1"/>
</dbReference>
<feature type="transmembrane region" description="Helical" evidence="7">
    <location>
        <begin position="267"/>
        <end position="294"/>
    </location>
</feature>
<dbReference type="PANTHER" id="PTHR43227">
    <property type="entry name" value="BLL4140 PROTEIN"/>
    <property type="match status" value="1"/>
</dbReference>